<dbReference type="Proteomes" id="UP000807353">
    <property type="component" value="Unassembled WGS sequence"/>
</dbReference>
<evidence type="ECO:0000256" key="1">
    <source>
        <dbReference type="SAM" id="Phobius"/>
    </source>
</evidence>
<proteinExistence type="predicted"/>
<feature type="transmembrane region" description="Helical" evidence="1">
    <location>
        <begin position="228"/>
        <end position="248"/>
    </location>
</feature>
<protein>
    <recommendedName>
        <fullName evidence="2">DUF6534 domain-containing protein</fullName>
    </recommendedName>
</protein>
<dbReference type="PANTHER" id="PTHR40465">
    <property type="entry name" value="CHROMOSOME 1, WHOLE GENOME SHOTGUN SEQUENCE"/>
    <property type="match status" value="1"/>
</dbReference>
<dbReference type="OrthoDB" id="2535105at2759"/>
<gene>
    <name evidence="3" type="ORF">BDZ94DRAFT_1300644</name>
</gene>
<dbReference type="AlphaFoldDB" id="A0A9P6CBC5"/>
<organism evidence="3 4">
    <name type="scientific">Collybia nuda</name>
    <dbReference type="NCBI Taxonomy" id="64659"/>
    <lineage>
        <taxon>Eukaryota</taxon>
        <taxon>Fungi</taxon>
        <taxon>Dikarya</taxon>
        <taxon>Basidiomycota</taxon>
        <taxon>Agaricomycotina</taxon>
        <taxon>Agaricomycetes</taxon>
        <taxon>Agaricomycetidae</taxon>
        <taxon>Agaricales</taxon>
        <taxon>Tricholomatineae</taxon>
        <taxon>Clitocybaceae</taxon>
        <taxon>Collybia</taxon>
    </lineage>
</organism>
<feature type="transmembrane region" description="Helical" evidence="1">
    <location>
        <begin position="48"/>
        <end position="69"/>
    </location>
</feature>
<feature type="transmembrane region" description="Helical" evidence="1">
    <location>
        <begin position="119"/>
        <end position="139"/>
    </location>
</feature>
<keyword evidence="1" id="KW-0812">Transmembrane</keyword>
<evidence type="ECO:0000259" key="2">
    <source>
        <dbReference type="Pfam" id="PF20152"/>
    </source>
</evidence>
<dbReference type="EMBL" id="MU150319">
    <property type="protein sequence ID" value="KAF9459322.1"/>
    <property type="molecule type" value="Genomic_DNA"/>
</dbReference>
<comment type="caution">
    <text evidence="3">The sequence shown here is derived from an EMBL/GenBank/DDBJ whole genome shotgun (WGS) entry which is preliminary data.</text>
</comment>
<keyword evidence="1" id="KW-1133">Transmembrane helix</keyword>
<dbReference type="PANTHER" id="PTHR40465:SF1">
    <property type="entry name" value="DUF6534 DOMAIN-CONTAINING PROTEIN"/>
    <property type="match status" value="1"/>
</dbReference>
<feature type="transmembrane region" description="Helical" evidence="1">
    <location>
        <begin position="12"/>
        <end position="36"/>
    </location>
</feature>
<evidence type="ECO:0000313" key="4">
    <source>
        <dbReference type="Proteomes" id="UP000807353"/>
    </source>
</evidence>
<dbReference type="InterPro" id="IPR045339">
    <property type="entry name" value="DUF6534"/>
</dbReference>
<feature type="transmembrane region" description="Helical" evidence="1">
    <location>
        <begin position="159"/>
        <end position="181"/>
    </location>
</feature>
<feature type="transmembrane region" description="Helical" evidence="1">
    <location>
        <begin position="202"/>
        <end position="222"/>
    </location>
</feature>
<dbReference type="Pfam" id="PF20152">
    <property type="entry name" value="DUF6534"/>
    <property type="match status" value="1"/>
</dbReference>
<keyword evidence="4" id="KW-1185">Reference proteome</keyword>
<feature type="domain" description="DUF6534" evidence="2">
    <location>
        <begin position="166"/>
        <end position="253"/>
    </location>
</feature>
<accession>A0A9P6CBC5</accession>
<name>A0A9P6CBC5_9AGAR</name>
<keyword evidence="1" id="KW-0472">Membrane</keyword>
<sequence>MTATLDLSNTLGALLIGTIISTLLFGVTCLQTFYYFQNHGSDRLLIKLLITILLVSETLHTVFSTYSIYYYVIVNYDNPVTLLDSNWSISAEFAQSSVAVFAVHIFYTRRVYYVSKKNVPLAATIFALALVHFGTHIVLTVKCFQIHLFKLSSRVVPYLGTSLLLAAATDIAIVASLSFYLHKNRSGVQNTDTLVNRLILHAVSNGILTSVLDVLVFIFALLYPQNMIYIALYQVISNLYVNSVLATLNSRQSMARAGDVTKISFGVPRSTFIPDMSTSENGEHKSNIMQPTDTGIRAIASEP</sequence>
<evidence type="ECO:0000313" key="3">
    <source>
        <dbReference type="EMBL" id="KAF9459322.1"/>
    </source>
</evidence>
<reference evidence="3" key="1">
    <citation type="submission" date="2020-11" db="EMBL/GenBank/DDBJ databases">
        <authorList>
            <consortium name="DOE Joint Genome Institute"/>
            <person name="Ahrendt S."/>
            <person name="Riley R."/>
            <person name="Andreopoulos W."/>
            <person name="Labutti K."/>
            <person name="Pangilinan J."/>
            <person name="Ruiz-Duenas F.J."/>
            <person name="Barrasa J.M."/>
            <person name="Sanchez-Garcia M."/>
            <person name="Camarero S."/>
            <person name="Miyauchi S."/>
            <person name="Serrano A."/>
            <person name="Linde D."/>
            <person name="Babiker R."/>
            <person name="Drula E."/>
            <person name="Ayuso-Fernandez I."/>
            <person name="Pacheco R."/>
            <person name="Padilla G."/>
            <person name="Ferreira P."/>
            <person name="Barriuso J."/>
            <person name="Kellner H."/>
            <person name="Castanera R."/>
            <person name="Alfaro M."/>
            <person name="Ramirez L."/>
            <person name="Pisabarro A.G."/>
            <person name="Kuo A."/>
            <person name="Tritt A."/>
            <person name="Lipzen A."/>
            <person name="He G."/>
            <person name="Yan M."/>
            <person name="Ng V."/>
            <person name="Cullen D."/>
            <person name="Martin F."/>
            <person name="Rosso M.-N."/>
            <person name="Henrissat B."/>
            <person name="Hibbett D."/>
            <person name="Martinez A.T."/>
            <person name="Grigoriev I.V."/>
        </authorList>
    </citation>
    <scope>NUCLEOTIDE SEQUENCE</scope>
    <source>
        <strain evidence="3">CBS 247.69</strain>
    </source>
</reference>